<accession>A0A0M2GX80</accession>
<evidence type="ECO:0000256" key="6">
    <source>
        <dbReference type="RuleBase" id="RU362030"/>
    </source>
</evidence>
<comment type="function">
    <text evidence="1 6">Exhibits S-adenosyl-L-methionine-dependent methyltransferase activity.</text>
</comment>
<dbReference type="PANTHER" id="PTHR43619:SF2">
    <property type="entry name" value="S-ADENOSYL-L-METHIONINE-DEPENDENT METHYLTRANSFERASES SUPERFAMILY PROTEIN"/>
    <property type="match status" value="1"/>
</dbReference>
<reference evidence="8" key="1">
    <citation type="submission" date="2015-02" db="EMBL/GenBank/DDBJ databases">
        <authorList>
            <person name="Ju K.-S."/>
            <person name="Doroghazi J.R."/>
            <person name="Metcalf W."/>
        </authorList>
    </citation>
    <scope>NUCLEOTIDE SEQUENCE [LARGE SCALE GENOMIC DNA]</scope>
    <source>
        <strain evidence="8">NRRL B-16380</strain>
    </source>
</reference>
<dbReference type="EC" id="2.1.1.-" evidence="6"/>
<dbReference type="GO" id="GO:0008168">
    <property type="term" value="F:methyltransferase activity"/>
    <property type="evidence" value="ECO:0007669"/>
    <property type="project" value="UniProtKB-UniRule"/>
</dbReference>
<dbReference type="RefSeq" id="WP_031133157.1">
    <property type="nucleotide sequence ID" value="NZ_JYJH01000003.1"/>
</dbReference>
<dbReference type="Proteomes" id="UP000034786">
    <property type="component" value="Unassembled WGS sequence"/>
</dbReference>
<evidence type="ECO:0000256" key="5">
    <source>
        <dbReference type="ARBA" id="ARBA00022691"/>
    </source>
</evidence>
<evidence type="ECO:0000256" key="4">
    <source>
        <dbReference type="ARBA" id="ARBA00022679"/>
    </source>
</evidence>
<dbReference type="PATRIC" id="fig|284040.3.peg.3481"/>
<dbReference type="AlphaFoldDB" id="A0A0M2GX80"/>
<dbReference type="PROSITE" id="PS51257">
    <property type="entry name" value="PROKAR_LIPOPROTEIN"/>
    <property type="match status" value="1"/>
</dbReference>
<dbReference type="InterPro" id="IPR007213">
    <property type="entry name" value="Ppm1/Ppm2/Tcmp"/>
</dbReference>
<dbReference type="InterPro" id="IPR011610">
    <property type="entry name" value="SAM_mthyl_Trfase_ML2640-like"/>
</dbReference>
<keyword evidence="4 7" id="KW-0808">Transferase</keyword>
<evidence type="ECO:0000256" key="2">
    <source>
        <dbReference type="ARBA" id="ARBA00008138"/>
    </source>
</evidence>
<keyword evidence="3 6" id="KW-0489">Methyltransferase</keyword>
<comment type="similarity">
    <text evidence="2 6">Belongs to the UPF0677 family.</text>
</comment>
<dbReference type="STRING" id="284040.UK15_07075"/>
<evidence type="ECO:0000313" key="8">
    <source>
        <dbReference type="Proteomes" id="UP000034786"/>
    </source>
</evidence>
<dbReference type="GO" id="GO:0032259">
    <property type="term" value="P:methylation"/>
    <property type="evidence" value="ECO:0007669"/>
    <property type="project" value="UniProtKB-KW"/>
</dbReference>
<keyword evidence="8" id="KW-1185">Reference proteome</keyword>
<dbReference type="SUPFAM" id="SSF53335">
    <property type="entry name" value="S-adenosyl-L-methionine-dependent methyltransferases"/>
    <property type="match status" value="1"/>
</dbReference>
<evidence type="ECO:0000256" key="3">
    <source>
        <dbReference type="ARBA" id="ARBA00022603"/>
    </source>
</evidence>
<protein>
    <recommendedName>
        <fullName evidence="6">S-adenosyl-L-methionine-dependent methyltransferase</fullName>
        <ecNumber evidence="6">2.1.1.-</ecNumber>
    </recommendedName>
</protein>
<dbReference type="NCBIfam" id="TIGR00027">
    <property type="entry name" value="mthyl_TIGR00027"/>
    <property type="match status" value="1"/>
</dbReference>
<sequence>MTVTKRPPAAQTALGPMVIAACEQHLPASQRVLSDELAVQFLPPGLRLVVGACRWRPVRDLLTDATDKKALGLWASVLSRKRYADDKVSEAVLAGIEQFVFLGAGLDTRAYRLVPSAGGRAFEIDLPANIAYKRQRLEAVYGRVPDHVVLVPVDFQTDDLADVLHAHGLSPKTPTMFVWEAVTQYLSEDGVRRTLAFLAQAAVGSRLIFTYVRKDFLDGIDFYGAERAHQDFVVKQRMWHFGLDPDDARSLLLGYGWAEREQVGRRDYLARYIRPTGRDLPVSEIERFVYGEKE</sequence>
<organism evidence="7 8">
    <name type="scientific">Streptomyces variegatus</name>
    <dbReference type="NCBI Taxonomy" id="284040"/>
    <lineage>
        <taxon>Bacteria</taxon>
        <taxon>Bacillati</taxon>
        <taxon>Actinomycetota</taxon>
        <taxon>Actinomycetes</taxon>
        <taxon>Kitasatosporales</taxon>
        <taxon>Streptomycetaceae</taxon>
        <taxon>Streptomyces</taxon>
    </lineage>
</organism>
<dbReference type="InterPro" id="IPR029063">
    <property type="entry name" value="SAM-dependent_MTases_sf"/>
</dbReference>
<dbReference type="Pfam" id="PF04072">
    <property type="entry name" value="LCM"/>
    <property type="match status" value="1"/>
</dbReference>
<dbReference type="Gene3D" id="3.40.50.150">
    <property type="entry name" value="Vaccinia Virus protein VP39"/>
    <property type="match status" value="1"/>
</dbReference>
<evidence type="ECO:0000313" key="7">
    <source>
        <dbReference type="EMBL" id="KJK40766.1"/>
    </source>
</evidence>
<dbReference type="PANTHER" id="PTHR43619">
    <property type="entry name" value="S-ADENOSYL-L-METHIONINE-DEPENDENT METHYLTRANSFERASE YKTD-RELATED"/>
    <property type="match status" value="1"/>
</dbReference>
<evidence type="ECO:0000256" key="1">
    <source>
        <dbReference type="ARBA" id="ARBA00003907"/>
    </source>
</evidence>
<name>A0A0M2GX80_9ACTN</name>
<keyword evidence="5 6" id="KW-0949">S-adenosyl-L-methionine</keyword>
<proteinExistence type="inferred from homology"/>
<gene>
    <name evidence="7" type="ORF">UK15_07075</name>
</gene>
<dbReference type="EMBL" id="JYJH01000003">
    <property type="protein sequence ID" value="KJK40766.1"/>
    <property type="molecule type" value="Genomic_DNA"/>
</dbReference>
<comment type="caution">
    <text evidence="7">The sequence shown here is derived from an EMBL/GenBank/DDBJ whole genome shotgun (WGS) entry which is preliminary data.</text>
</comment>